<reference evidence="2 3" key="1">
    <citation type="journal article" date="2021" name="Elife">
        <title>Chloroplast acquisition without the gene transfer in kleptoplastic sea slugs, Plakobranchus ocellatus.</title>
        <authorList>
            <person name="Maeda T."/>
            <person name="Takahashi S."/>
            <person name="Yoshida T."/>
            <person name="Shimamura S."/>
            <person name="Takaki Y."/>
            <person name="Nagai Y."/>
            <person name="Toyoda A."/>
            <person name="Suzuki Y."/>
            <person name="Arimoto A."/>
            <person name="Ishii H."/>
            <person name="Satoh N."/>
            <person name="Nishiyama T."/>
            <person name="Hasebe M."/>
            <person name="Maruyama T."/>
            <person name="Minagawa J."/>
            <person name="Obokata J."/>
            <person name="Shigenobu S."/>
        </authorList>
    </citation>
    <scope>NUCLEOTIDE SEQUENCE [LARGE SCALE GENOMIC DNA]</scope>
</reference>
<keyword evidence="1" id="KW-0175">Coiled coil</keyword>
<evidence type="ECO:0000256" key="1">
    <source>
        <dbReference type="SAM" id="Coils"/>
    </source>
</evidence>
<keyword evidence="3" id="KW-1185">Reference proteome</keyword>
<dbReference type="AlphaFoldDB" id="A0AAV4BUY3"/>
<feature type="coiled-coil region" evidence="1">
    <location>
        <begin position="6"/>
        <end position="33"/>
    </location>
</feature>
<sequence>MDREKRRLFEASIRTIRREAESAERELEKKNSIEARRSGDMEKIGLEKLCIQTAGVKVDSETTSIGVTDDLDSWLTRFERFAAMSQRPTEKWASSLRAFLTGRALDCYRRLLKAHGLILMM</sequence>
<evidence type="ECO:0000313" key="2">
    <source>
        <dbReference type="EMBL" id="GFO23142.1"/>
    </source>
</evidence>
<accession>A0AAV4BUY3</accession>
<name>A0AAV4BUY3_9GAST</name>
<dbReference type="EMBL" id="BLXT01005502">
    <property type="protein sequence ID" value="GFO23142.1"/>
    <property type="molecule type" value="Genomic_DNA"/>
</dbReference>
<comment type="caution">
    <text evidence="2">The sequence shown here is derived from an EMBL/GenBank/DDBJ whole genome shotgun (WGS) entry which is preliminary data.</text>
</comment>
<evidence type="ECO:0000313" key="3">
    <source>
        <dbReference type="Proteomes" id="UP000735302"/>
    </source>
</evidence>
<gene>
    <name evidence="2" type="ORF">PoB_004964700</name>
</gene>
<protein>
    <submittedName>
        <fullName evidence="2">Uncharacterized protein</fullName>
    </submittedName>
</protein>
<proteinExistence type="predicted"/>
<organism evidence="2 3">
    <name type="scientific">Plakobranchus ocellatus</name>
    <dbReference type="NCBI Taxonomy" id="259542"/>
    <lineage>
        <taxon>Eukaryota</taxon>
        <taxon>Metazoa</taxon>
        <taxon>Spiralia</taxon>
        <taxon>Lophotrochozoa</taxon>
        <taxon>Mollusca</taxon>
        <taxon>Gastropoda</taxon>
        <taxon>Heterobranchia</taxon>
        <taxon>Euthyneura</taxon>
        <taxon>Panpulmonata</taxon>
        <taxon>Sacoglossa</taxon>
        <taxon>Placobranchoidea</taxon>
        <taxon>Plakobranchidae</taxon>
        <taxon>Plakobranchus</taxon>
    </lineage>
</organism>
<dbReference type="Proteomes" id="UP000735302">
    <property type="component" value="Unassembled WGS sequence"/>
</dbReference>